<proteinExistence type="predicted"/>
<dbReference type="Pfam" id="PF11319">
    <property type="entry name" value="VasI"/>
    <property type="match status" value="1"/>
</dbReference>
<gene>
    <name evidence="2" type="ORF">EGO53_13195</name>
</gene>
<dbReference type="EMBL" id="CP033893">
    <property type="protein sequence ID" value="QDL32691.1"/>
    <property type="molecule type" value="Genomic_DNA"/>
</dbReference>
<accession>A0A515CX10</accession>
<feature type="chain" id="PRO_5022076256" evidence="1">
    <location>
        <begin position="20"/>
        <end position="205"/>
    </location>
</feature>
<keyword evidence="1" id="KW-0732">Signal</keyword>
<protein>
    <submittedName>
        <fullName evidence="2">Type VI secretion protein</fullName>
    </submittedName>
</protein>
<dbReference type="RefSeq" id="WP_142815472.1">
    <property type="nucleotide sequence ID" value="NZ_CP033893.1"/>
</dbReference>
<dbReference type="InterPro" id="IPR017738">
    <property type="entry name" value="T6SS-assoc_VCA0118"/>
</dbReference>
<sequence>MKKTLSFIVFSSFFGLVHAETNISDQIGQCQKLTSDTDRLACFDKVSKLKPDAKTESAESLSVGKWDSRTEKSPIDDSNNVYVFLPAENEVQVQFKGAIVPTLYATCREKKTELFIDWNTFIGVDRVRVLTRIDAQKAVNSTWLISSDNKATFHSGQTVSFIKQLMKSKKMFVQVTPYGDSPAQTTFDLSGLSNAIKPLRESCNW</sequence>
<evidence type="ECO:0000313" key="2">
    <source>
        <dbReference type="EMBL" id="QDL32691.1"/>
    </source>
</evidence>
<evidence type="ECO:0000313" key="3">
    <source>
        <dbReference type="Proteomes" id="UP000317572"/>
    </source>
</evidence>
<name>A0A515CX10_SERLI</name>
<evidence type="ECO:0000256" key="1">
    <source>
        <dbReference type="SAM" id="SignalP"/>
    </source>
</evidence>
<organism evidence="2 3">
    <name type="scientific">Serratia liquefaciens</name>
    <dbReference type="NCBI Taxonomy" id="614"/>
    <lineage>
        <taxon>Bacteria</taxon>
        <taxon>Pseudomonadati</taxon>
        <taxon>Pseudomonadota</taxon>
        <taxon>Gammaproteobacteria</taxon>
        <taxon>Enterobacterales</taxon>
        <taxon>Yersiniaceae</taxon>
        <taxon>Serratia</taxon>
    </lineage>
</organism>
<dbReference type="Proteomes" id="UP000317572">
    <property type="component" value="Chromosome"/>
</dbReference>
<dbReference type="AlphaFoldDB" id="A0A515CX10"/>
<feature type="signal peptide" evidence="1">
    <location>
        <begin position="1"/>
        <end position="19"/>
    </location>
</feature>
<reference evidence="2 3" key="1">
    <citation type="submission" date="2018-11" db="EMBL/GenBank/DDBJ databases">
        <title>The first complete genome of Serratia liquefaciens isolated from metalophyte plant revel distinctness adaptive mechanisms in an extreme habitat.</title>
        <authorList>
            <person name="Caneschi W.L."/>
            <person name="Sanchez A.B."/>
            <person name="Felestrino E.B."/>
            <person name="Assis R.A.B."/>
            <person name="Lemes C.G.C."/>
            <person name="Cordeiro I.F."/>
            <person name="Fonseca N.P."/>
            <person name="Villa M."/>
            <person name="Vieira I.T."/>
            <person name="Moraes L.A."/>
            <person name="Kamino L.H.Y."/>
            <person name="do Carmo F."/>
            <person name="Garcia C.M."/>
            <person name="Almeida N.F."/>
            <person name="Silva R.S."/>
            <person name="Ferro J.A."/>
            <person name="Ferro M.I.T."/>
            <person name="Varani A.M."/>
            <person name="Ferreira R.M."/>
            <person name="dos Santos V.L."/>
            <person name="Silva U.C."/>
            <person name="Setubal J.C."/>
            <person name="Moreira L.M."/>
        </authorList>
    </citation>
    <scope>NUCLEOTIDE SEQUENCE [LARGE SCALE GENOMIC DNA]</scope>
    <source>
        <strain evidence="2 3">FG3</strain>
    </source>
</reference>